<dbReference type="PANTHER" id="PTHR47561">
    <property type="entry name" value="POLYSACCHARIDE DEACETYLASE FAMILY PROTEIN (AFU_ORTHOLOGUE AFUA_6G05030)"/>
    <property type="match status" value="1"/>
</dbReference>
<dbReference type="GO" id="GO:0005975">
    <property type="term" value="P:carbohydrate metabolic process"/>
    <property type="evidence" value="ECO:0007669"/>
    <property type="project" value="InterPro"/>
</dbReference>
<accession>A0A381S7B7</accession>
<dbReference type="Pfam" id="PF01522">
    <property type="entry name" value="Polysacc_deac_1"/>
    <property type="match status" value="1"/>
</dbReference>
<reference evidence="2" key="1">
    <citation type="submission" date="2018-05" db="EMBL/GenBank/DDBJ databases">
        <authorList>
            <person name="Lanie J.A."/>
            <person name="Ng W.-L."/>
            <person name="Kazmierczak K.M."/>
            <person name="Andrzejewski T.M."/>
            <person name="Davidsen T.M."/>
            <person name="Wayne K.J."/>
            <person name="Tettelin H."/>
            <person name="Glass J.I."/>
            <person name="Rusch D."/>
            <person name="Podicherti R."/>
            <person name="Tsui H.-C.T."/>
            <person name="Winkler M.E."/>
        </authorList>
    </citation>
    <scope>NUCLEOTIDE SEQUENCE</scope>
</reference>
<organism evidence="2">
    <name type="scientific">marine metagenome</name>
    <dbReference type="NCBI Taxonomy" id="408172"/>
    <lineage>
        <taxon>unclassified sequences</taxon>
        <taxon>metagenomes</taxon>
        <taxon>ecological metagenomes</taxon>
    </lineage>
</organism>
<dbReference type="PROSITE" id="PS51677">
    <property type="entry name" value="NODB"/>
    <property type="match status" value="1"/>
</dbReference>
<feature type="domain" description="NodB homology" evidence="1">
    <location>
        <begin position="85"/>
        <end position="306"/>
    </location>
</feature>
<name>A0A381S7B7_9ZZZZ</name>
<dbReference type="GO" id="GO:0016810">
    <property type="term" value="F:hydrolase activity, acting on carbon-nitrogen (but not peptide) bonds"/>
    <property type="evidence" value="ECO:0007669"/>
    <property type="project" value="InterPro"/>
</dbReference>
<dbReference type="EMBL" id="UINC01002753">
    <property type="protein sequence ID" value="SUZ99950.1"/>
    <property type="molecule type" value="Genomic_DNA"/>
</dbReference>
<evidence type="ECO:0000259" key="1">
    <source>
        <dbReference type="PROSITE" id="PS51677"/>
    </source>
</evidence>
<sequence>MKPTCSVLVVVSLSLVGTFLSSLGLAQTPQPGINLDLEEIRTIANRVRAGRSLQPTTWPNGARVAVSISFDVDNDTIAIARSETPSIGAMSQGEYGARVGLRRVVELMDQHEIPASFFVPAVSLVISPEMVDVIQASGRHEFGVHGWIHELNAELDADTERELVTRAVAYVTEATGSRPVGYRAPSWNFSPNTLNIVKGLGFLYDSSLMADDRPYELMQDGEPTGIVELPVEWILDDAPLMNPRGNSYTSPRDLLQVYIDEFDKAYEEGTLFLLTTHPHIIGHRSRIIILEDLINHIQTKGDVWFATHQQIAEYVKEQAGME</sequence>
<dbReference type="AlphaFoldDB" id="A0A381S7B7"/>
<protein>
    <recommendedName>
        <fullName evidence="1">NodB homology domain-containing protein</fullName>
    </recommendedName>
</protein>
<dbReference type="SUPFAM" id="SSF88713">
    <property type="entry name" value="Glycoside hydrolase/deacetylase"/>
    <property type="match status" value="1"/>
</dbReference>
<dbReference type="InterPro" id="IPR011330">
    <property type="entry name" value="Glyco_hydro/deAcase_b/a-brl"/>
</dbReference>
<proteinExistence type="predicted"/>
<evidence type="ECO:0000313" key="2">
    <source>
        <dbReference type="EMBL" id="SUZ99950.1"/>
    </source>
</evidence>
<gene>
    <name evidence="2" type="ORF">METZ01_LOCUS52804</name>
</gene>
<dbReference type="PANTHER" id="PTHR47561:SF1">
    <property type="entry name" value="POLYSACCHARIDE DEACETYLASE FAMILY PROTEIN (AFU_ORTHOLOGUE AFUA_6G05030)"/>
    <property type="match status" value="1"/>
</dbReference>
<dbReference type="CDD" id="cd10938">
    <property type="entry name" value="CE4_HpPgdA_like"/>
    <property type="match status" value="1"/>
</dbReference>
<dbReference type="InterPro" id="IPR037950">
    <property type="entry name" value="PgdA-like"/>
</dbReference>
<dbReference type="InterPro" id="IPR002509">
    <property type="entry name" value="NODB_dom"/>
</dbReference>
<dbReference type="Gene3D" id="3.20.20.370">
    <property type="entry name" value="Glycoside hydrolase/deacetylase"/>
    <property type="match status" value="1"/>
</dbReference>